<proteinExistence type="predicted"/>
<organism evidence="2 3">
    <name type="scientific">Citricoccus parietis</name>
    <dbReference type="NCBI Taxonomy" id="592307"/>
    <lineage>
        <taxon>Bacteria</taxon>
        <taxon>Bacillati</taxon>
        <taxon>Actinomycetota</taxon>
        <taxon>Actinomycetes</taxon>
        <taxon>Micrococcales</taxon>
        <taxon>Micrococcaceae</taxon>
        <taxon>Citricoccus</taxon>
    </lineage>
</organism>
<feature type="region of interest" description="Disordered" evidence="1">
    <location>
        <begin position="128"/>
        <end position="163"/>
    </location>
</feature>
<evidence type="ECO:0000313" key="2">
    <source>
        <dbReference type="EMBL" id="MFB9072653.1"/>
    </source>
</evidence>
<reference evidence="2 3" key="1">
    <citation type="submission" date="2024-09" db="EMBL/GenBank/DDBJ databases">
        <authorList>
            <person name="Sun Q."/>
            <person name="Mori K."/>
        </authorList>
    </citation>
    <scope>NUCLEOTIDE SEQUENCE [LARGE SCALE GENOMIC DNA]</scope>
    <source>
        <strain evidence="2 3">CCM 7609</strain>
    </source>
</reference>
<gene>
    <name evidence="2" type="ORF">ACFFX0_16190</name>
</gene>
<dbReference type="EMBL" id="JBHMFI010000001">
    <property type="protein sequence ID" value="MFB9072653.1"/>
    <property type="molecule type" value="Genomic_DNA"/>
</dbReference>
<name>A0ABV5G146_9MICC</name>
<sequence length="163" mass="17211">MYTVTASPPICRQACCGDSSTLRAATSFSAVSARRHVRRVTTPTSQGPMKCRAIIGRLKPTSMMISSTIMFAAPKALSTTCASARPATASTTRTQWTLDASWRVRTPRGVISIRRSPAIELAAAITSRAPTTAKSQPVPSHIPSSPIGRPANGISPTSGMNTR</sequence>
<evidence type="ECO:0000313" key="3">
    <source>
        <dbReference type="Proteomes" id="UP001589575"/>
    </source>
</evidence>
<dbReference type="Proteomes" id="UP001589575">
    <property type="component" value="Unassembled WGS sequence"/>
</dbReference>
<evidence type="ECO:0000256" key="1">
    <source>
        <dbReference type="SAM" id="MobiDB-lite"/>
    </source>
</evidence>
<protein>
    <submittedName>
        <fullName evidence="2">Uncharacterized protein</fullName>
    </submittedName>
</protein>
<accession>A0ABV5G146</accession>
<feature type="compositionally biased region" description="Polar residues" evidence="1">
    <location>
        <begin position="128"/>
        <end position="138"/>
    </location>
</feature>
<feature type="compositionally biased region" description="Polar residues" evidence="1">
    <location>
        <begin position="154"/>
        <end position="163"/>
    </location>
</feature>
<comment type="caution">
    <text evidence="2">The sequence shown here is derived from an EMBL/GenBank/DDBJ whole genome shotgun (WGS) entry which is preliminary data.</text>
</comment>
<keyword evidence="3" id="KW-1185">Reference proteome</keyword>